<organism evidence="5 6">
    <name type="scientific">Toxocara canis</name>
    <name type="common">Canine roundworm</name>
    <dbReference type="NCBI Taxonomy" id="6265"/>
    <lineage>
        <taxon>Eukaryota</taxon>
        <taxon>Metazoa</taxon>
        <taxon>Ecdysozoa</taxon>
        <taxon>Nematoda</taxon>
        <taxon>Chromadorea</taxon>
        <taxon>Rhabditida</taxon>
        <taxon>Spirurina</taxon>
        <taxon>Ascaridomorpha</taxon>
        <taxon>Ascaridoidea</taxon>
        <taxon>Toxocaridae</taxon>
        <taxon>Toxocara</taxon>
    </lineage>
</organism>
<dbReference type="InterPro" id="IPR050309">
    <property type="entry name" value="Type-B_Carboxylest/Lipase"/>
</dbReference>
<protein>
    <submittedName>
        <fullName evidence="6">COesterase domain-containing protein</fullName>
    </submittedName>
</protein>
<evidence type="ECO:0000313" key="4">
    <source>
        <dbReference type="EMBL" id="VDM24339.1"/>
    </source>
</evidence>
<feature type="chain" id="PRO_5044552851" evidence="2">
    <location>
        <begin position="22"/>
        <end position="657"/>
    </location>
</feature>
<dbReference type="InterPro" id="IPR002018">
    <property type="entry name" value="CarbesteraseB"/>
</dbReference>
<dbReference type="SUPFAM" id="SSF53474">
    <property type="entry name" value="alpha/beta-Hydrolases"/>
    <property type="match status" value="1"/>
</dbReference>
<gene>
    <name evidence="4" type="ORF">TCNE_LOCUS501</name>
</gene>
<feature type="region of interest" description="Disordered" evidence="1">
    <location>
        <begin position="632"/>
        <end position="657"/>
    </location>
</feature>
<accession>A0A183TW81</accession>
<dbReference type="Pfam" id="PF00135">
    <property type="entry name" value="COesterase"/>
    <property type="match status" value="1"/>
</dbReference>
<dbReference type="PANTHER" id="PTHR11559">
    <property type="entry name" value="CARBOXYLESTERASE"/>
    <property type="match status" value="1"/>
</dbReference>
<evidence type="ECO:0000256" key="2">
    <source>
        <dbReference type="SAM" id="SignalP"/>
    </source>
</evidence>
<evidence type="ECO:0000259" key="3">
    <source>
        <dbReference type="Pfam" id="PF00135"/>
    </source>
</evidence>
<name>A0A183TW81_TOXCA</name>
<reference evidence="4 5" key="2">
    <citation type="submission" date="2018-11" db="EMBL/GenBank/DDBJ databases">
        <authorList>
            <consortium name="Pathogen Informatics"/>
        </authorList>
    </citation>
    <scope>NUCLEOTIDE SEQUENCE [LARGE SCALE GENOMIC DNA]</scope>
</reference>
<dbReference type="Gene3D" id="3.40.50.1820">
    <property type="entry name" value="alpha/beta hydrolase"/>
    <property type="match status" value="1"/>
</dbReference>
<keyword evidence="2" id="KW-0732">Signal</keyword>
<sequence>MKPLFNPIYLLLCVIVFSTGAQKADNELIRVLSTGSLLKGAKCAHIDISRFSVILFQITMSDNSTVHLYLGIPYAEPPVEENRYKAPITRKKWNGILDATYYKVSCLYDSPNFNDTLTARYMSEDCLHLSVITSELCVRSGGCPVAVYLHGSNFNYASSLLIPVEDIARNWATKNITVVTINFRLGSFGFLNLGAKTTAAKNAGLLDQLEALRWIQREIGRFGGDAGRVTLLGWGTGAINVDLLAISPATGGLFHQIAMIGGAAGTMSNINKDSNVAATRKLAIEAKCATTVTWDMANKEDIVGCLRAKDASELLAVQRFIEDKSKFYAFDAPVRDVGETTAIISNSESFDKKQKTSGKGFTVASSHVHYTPHVHFCCYHELTESKFWVVALNKRRRAYSMMIGSVSNSVSWLKDALKPNLLIPNKKILKVICQFAVIQRHFNLTGKLVKACQKEYSTVMLGSNLIEDVAIVLPIYDSASANTANGGTTFLFEYFSDNESNIFCSFIQKYVSKMTLKNANRLAMIGIQKLQVEWLKENGTSVLKDVLEARLEAIFSLKAIKAMKVVRFIHPVQGADIVIEMNKLIDQILSDIHQLFVSDSFTVIKSDEEQMNSLNPAVRVSIVRSISPTTISEGSAQHDEGGKNKSLLEPTPYAAIL</sequence>
<dbReference type="InterPro" id="IPR029058">
    <property type="entry name" value="AB_hydrolase_fold"/>
</dbReference>
<dbReference type="WBParaSite" id="TCNE_0000050001-mRNA-1">
    <property type="protein sequence ID" value="TCNE_0000050001-mRNA-1"/>
    <property type="gene ID" value="TCNE_0000050001"/>
</dbReference>
<dbReference type="AlphaFoldDB" id="A0A183TW81"/>
<feature type="signal peptide" evidence="2">
    <location>
        <begin position="1"/>
        <end position="21"/>
    </location>
</feature>
<feature type="domain" description="Carboxylesterase type B" evidence="3">
    <location>
        <begin position="60"/>
        <end position="500"/>
    </location>
</feature>
<evidence type="ECO:0000256" key="1">
    <source>
        <dbReference type="SAM" id="MobiDB-lite"/>
    </source>
</evidence>
<proteinExistence type="predicted"/>
<keyword evidence="5" id="KW-1185">Reference proteome</keyword>
<reference evidence="6" key="1">
    <citation type="submission" date="2016-06" db="UniProtKB">
        <authorList>
            <consortium name="WormBaseParasite"/>
        </authorList>
    </citation>
    <scope>IDENTIFICATION</scope>
</reference>
<dbReference type="EMBL" id="UYWY01000239">
    <property type="protein sequence ID" value="VDM24339.1"/>
    <property type="molecule type" value="Genomic_DNA"/>
</dbReference>
<evidence type="ECO:0000313" key="6">
    <source>
        <dbReference type="WBParaSite" id="TCNE_0000050001-mRNA-1"/>
    </source>
</evidence>
<dbReference type="Proteomes" id="UP000050794">
    <property type="component" value="Unassembled WGS sequence"/>
</dbReference>
<evidence type="ECO:0000313" key="5">
    <source>
        <dbReference type="Proteomes" id="UP000050794"/>
    </source>
</evidence>